<comment type="caution">
    <text evidence="1">The sequence shown here is derived from an EMBL/GenBank/DDBJ whole genome shotgun (WGS) entry which is preliminary data.</text>
</comment>
<proteinExistence type="predicted"/>
<dbReference type="EMBL" id="AVOT02090979">
    <property type="protein sequence ID" value="MBW0572913.1"/>
    <property type="molecule type" value="Genomic_DNA"/>
</dbReference>
<organism evidence="1 2">
    <name type="scientific">Austropuccinia psidii MF-1</name>
    <dbReference type="NCBI Taxonomy" id="1389203"/>
    <lineage>
        <taxon>Eukaryota</taxon>
        <taxon>Fungi</taxon>
        <taxon>Dikarya</taxon>
        <taxon>Basidiomycota</taxon>
        <taxon>Pucciniomycotina</taxon>
        <taxon>Pucciniomycetes</taxon>
        <taxon>Pucciniales</taxon>
        <taxon>Sphaerophragmiaceae</taxon>
        <taxon>Austropuccinia</taxon>
    </lineage>
</organism>
<sequence>MENTFEEAIFNIEIRRPISRLLKQKDISTVLNPDICETMVDQNILRECGGDPENSMGSRCIEPFSTEDYINAIKDITTRTKIGKNRYKLPIDNKASWKPISKPNEPQYRAPLKFHKCGSTSHLVNTCPKKTTINGIEIEKTEDTKEKSEVAVQETPGRISRQSSAIDFTSHRSQYKILLQSR</sequence>
<name>A0A9Q3PSV6_9BASI</name>
<dbReference type="Proteomes" id="UP000765509">
    <property type="component" value="Unassembled WGS sequence"/>
</dbReference>
<evidence type="ECO:0000313" key="2">
    <source>
        <dbReference type="Proteomes" id="UP000765509"/>
    </source>
</evidence>
<dbReference type="AlphaFoldDB" id="A0A9Q3PSV6"/>
<keyword evidence="2" id="KW-1185">Reference proteome</keyword>
<protein>
    <submittedName>
        <fullName evidence="1">Uncharacterized protein</fullName>
    </submittedName>
</protein>
<accession>A0A9Q3PSV6</accession>
<reference evidence="1" key="1">
    <citation type="submission" date="2021-03" db="EMBL/GenBank/DDBJ databases">
        <title>Draft genome sequence of rust myrtle Austropuccinia psidii MF-1, a brazilian biotype.</title>
        <authorList>
            <person name="Quecine M.C."/>
            <person name="Pachon D.M.R."/>
            <person name="Bonatelli M.L."/>
            <person name="Correr F.H."/>
            <person name="Franceschini L.M."/>
            <person name="Leite T.F."/>
            <person name="Margarido G.R.A."/>
            <person name="Almeida C.A."/>
            <person name="Ferrarezi J.A."/>
            <person name="Labate C.A."/>
        </authorList>
    </citation>
    <scope>NUCLEOTIDE SEQUENCE</scope>
    <source>
        <strain evidence="1">MF-1</strain>
    </source>
</reference>
<gene>
    <name evidence="1" type="ORF">O181_112628</name>
</gene>
<evidence type="ECO:0000313" key="1">
    <source>
        <dbReference type="EMBL" id="MBW0572913.1"/>
    </source>
</evidence>